<keyword evidence="3 8" id="KW-0808">Transferase</keyword>
<evidence type="ECO:0000256" key="9">
    <source>
        <dbReference type="RuleBase" id="RU003733"/>
    </source>
</evidence>
<dbReference type="Proteomes" id="UP001597079">
    <property type="component" value="Unassembled WGS sequence"/>
</dbReference>
<gene>
    <name evidence="8 10 13" type="primary">xylB</name>
    <name evidence="13" type="ORF">ACFSB2_02235</name>
</gene>
<comment type="catalytic activity">
    <reaction evidence="8 10">
        <text>D-xylulose + ATP = D-xylulose 5-phosphate + ADP + H(+)</text>
        <dbReference type="Rhea" id="RHEA:10964"/>
        <dbReference type="ChEBI" id="CHEBI:15378"/>
        <dbReference type="ChEBI" id="CHEBI:17140"/>
        <dbReference type="ChEBI" id="CHEBI:30616"/>
        <dbReference type="ChEBI" id="CHEBI:57737"/>
        <dbReference type="ChEBI" id="CHEBI:456216"/>
        <dbReference type="EC" id="2.7.1.17"/>
    </reaction>
</comment>
<dbReference type="PANTHER" id="PTHR43095:SF5">
    <property type="entry name" value="XYLULOSE KINASE"/>
    <property type="match status" value="1"/>
</dbReference>
<keyword evidence="7 8" id="KW-0119">Carbohydrate metabolism</keyword>
<accession>A0ABW4JB59</accession>
<name>A0ABW4JB59_9BACL</name>
<organism evidence="13 14">
    <name type="scientific">Alicyclobacillus fodiniaquatilis</name>
    <dbReference type="NCBI Taxonomy" id="1661150"/>
    <lineage>
        <taxon>Bacteria</taxon>
        <taxon>Bacillati</taxon>
        <taxon>Bacillota</taxon>
        <taxon>Bacilli</taxon>
        <taxon>Bacillales</taxon>
        <taxon>Alicyclobacillaceae</taxon>
        <taxon>Alicyclobacillus</taxon>
    </lineage>
</organism>
<evidence type="ECO:0000313" key="14">
    <source>
        <dbReference type="Proteomes" id="UP001597079"/>
    </source>
</evidence>
<dbReference type="Gene3D" id="3.30.420.40">
    <property type="match status" value="2"/>
</dbReference>
<dbReference type="HAMAP" id="MF_02220">
    <property type="entry name" value="XylB"/>
    <property type="match status" value="1"/>
</dbReference>
<sequence>MTANVETGLLGIDVGTSGVKVVLCDEKGVCHAQTTREYPFQQPRPGYVEQDPDVWWRETALAIRDVIRAAGVEPAAIKGIGLTGQMHSLVLLDKAGKVIRPAILWSDQRTQAQVDWIADHVGVEKTIQYTANPPLTNFTATKLLWVRDEEPENYARIDKVLLPKDYIRYRLTGAFATDVSDASGMLLLDVEKRCWSKEMCAALDVPTAWLPEVYESINVTGEVSSEAAQAAGLAAGTKVVAGAGDQAAGAIGNGVVRPGVVSSTIGTSGVVFAYADTIVKDPQGRLHTFCHAVPGAWHVMGVTQSAGGSLQWFRNEFAQLEQATANLIQRDPYELLALEAEKAPAGSDGLIYLPYLMGERTPHLDPLARGVFFGMTARHQRAHFVRAIMEGVAYSLQDCMQLIRDLNLPIDHVRVSGGGARSPLWRSIQADVFAQSVYTVQANEGPAFGAALLAGVGSGCFATIQDACDELIQTSGSTEANAANQAVYQQYHHLYGDVYRSLRSSFQALHATVQGIEG</sequence>
<evidence type="ECO:0000256" key="10">
    <source>
        <dbReference type="RuleBase" id="RU364073"/>
    </source>
</evidence>
<reference evidence="14" key="1">
    <citation type="journal article" date="2019" name="Int. J. Syst. Evol. Microbiol.">
        <title>The Global Catalogue of Microorganisms (GCM) 10K type strain sequencing project: providing services to taxonomists for standard genome sequencing and annotation.</title>
        <authorList>
            <consortium name="The Broad Institute Genomics Platform"/>
            <consortium name="The Broad Institute Genome Sequencing Center for Infectious Disease"/>
            <person name="Wu L."/>
            <person name="Ma J."/>
        </authorList>
    </citation>
    <scope>NUCLEOTIDE SEQUENCE [LARGE SCALE GENOMIC DNA]</scope>
    <source>
        <strain evidence="14">CGMCC 1.12286</strain>
    </source>
</reference>
<dbReference type="Pfam" id="PF00370">
    <property type="entry name" value="FGGY_N"/>
    <property type="match status" value="1"/>
</dbReference>
<keyword evidence="2 8" id="KW-0859">Xylose metabolism</keyword>
<protein>
    <recommendedName>
        <fullName evidence="8 10">Xylulose kinase</fullName>
        <shortName evidence="8 10">Xylulokinase</shortName>
        <ecNumber evidence="8 10">2.7.1.17</ecNumber>
    </recommendedName>
</protein>
<dbReference type="InterPro" id="IPR018484">
    <property type="entry name" value="FGGY_N"/>
</dbReference>
<keyword evidence="5 8" id="KW-0418">Kinase</keyword>
<comment type="similarity">
    <text evidence="1 8 9">Belongs to the FGGY kinase family.</text>
</comment>
<proteinExistence type="inferred from homology"/>
<evidence type="ECO:0000256" key="7">
    <source>
        <dbReference type="ARBA" id="ARBA00023277"/>
    </source>
</evidence>
<feature type="site" description="Important for activity" evidence="8">
    <location>
        <position position="13"/>
    </location>
</feature>
<dbReference type="InterPro" id="IPR000577">
    <property type="entry name" value="Carb_kinase_FGGY"/>
</dbReference>
<dbReference type="InterPro" id="IPR006000">
    <property type="entry name" value="Xylulokinase"/>
</dbReference>
<comment type="caution">
    <text evidence="13">The sequence shown here is derived from an EMBL/GenBank/DDBJ whole genome shotgun (WGS) entry which is preliminary data.</text>
</comment>
<evidence type="ECO:0000256" key="1">
    <source>
        <dbReference type="ARBA" id="ARBA00009156"/>
    </source>
</evidence>
<evidence type="ECO:0000256" key="6">
    <source>
        <dbReference type="ARBA" id="ARBA00022840"/>
    </source>
</evidence>
<evidence type="ECO:0000313" key="13">
    <source>
        <dbReference type="EMBL" id="MFD1673531.1"/>
    </source>
</evidence>
<evidence type="ECO:0000259" key="11">
    <source>
        <dbReference type="Pfam" id="PF00370"/>
    </source>
</evidence>
<evidence type="ECO:0000256" key="8">
    <source>
        <dbReference type="HAMAP-Rule" id="MF_02220"/>
    </source>
</evidence>
<dbReference type="PIRSF" id="PIRSF000538">
    <property type="entry name" value="GlpK"/>
    <property type="match status" value="1"/>
</dbReference>
<dbReference type="EMBL" id="JBHUCX010000008">
    <property type="protein sequence ID" value="MFD1673531.1"/>
    <property type="molecule type" value="Genomic_DNA"/>
</dbReference>
<dbReference type="NCBIfam" id="TIGR01312">
    <property type="entry name" value="XylB"/>
    <property type="match status" value="1"/>
</dbReference>
<dbReference type="Pfam" id="PF02782">
    <property type="entry name" value="FGGY_C"/>
    <property type="match status" value="1"/>
</dbReference>
<dbReference type="InterPro" id="IPR043129">
    <property type="entry name" value="ATPase_NBD"/>
</dbReference>
<keyword evidence="4 8" id="KW-0547">Nucleotide-binding</keyword>
<evidence type="ECO:0000259" key="12">
    <source>
        <dbReference type="Pfam" id="PF02782"/>
    </source>
</evidence>
<feature type="domain" description="Carbohydrate kinase FGGY C-terminal" evidence="12">
    <location>
        <begin position="263"/>
        <end position="456"/>
    </location>
</feature>
<dbReference type="InterPro" id="IPR018485">
    <property type="entry name" value="FGGY_C"/>
</dbReference>
<dbReference type="PANTHER" id="PTHR43095">
    <property type="entry name" value="SUGAR KINASE"/>
    <property type="match status" value="1"/>
</dbReference>
<dbReference type="InterPro" id="IPR018483">
    <property type="entry name" value="Carb_kinase_FGGY_CS"/>
</dbReference>
<comment type="function">
    <text evidence="8">Catalyzes the phosphorylation of D-xylulose to D-xylulose 5-phosphate.</text>
</comment>
<evidence type="ECO:0000256" key="2">
    <source>
        <dbReference type="ARBA" id="ARBA00022629"/>
    </source>
</evidence>
<feature type="domain" description="Carbohydrate kinase FGGY N-terminal" evidence="11">
    <location>
        <begin position="10"/>
        <end position="252"/>
    </location>
</feature>
<dbReference type="CDD" id="cd07808">
    <property type="entry name" value="ASKHA_NBD_FGGY_EcXK-like"/>
    <property type="match status" value="1"/>
</dbReference>
<dbReference type="PROSITE" id="PS00445">
    <property type="entry name" value="FGGY_KINASES_2"/>
    <property type="match status" value="1"/>
</dbReference>
<evidence type="ECO:0000256" key="3">
    <source>
        <dbReference type="ARBA" id="ARBA00022679"/>
    </source>
</evidence>
<feature type="binding site" evidence="8">
    <location>
        <begin position="86"/>
        <end position="87"/>
    </location>
    <ligand>
        <name>substrate</name>
    </ligand>
</feature>
<keyword evidence="14" id="KW-1185">Reference proteome</keyword>
<evidence type="ECO:0000256" key="4">
    <source>
        <dbReference type="ARBA" id="ARBA00022741"/>
    </source>
</evidence>
<dbReference type="GO" id="GO:0004856">
    <property type="term" value="F:D-xylulokinase activity"/>
    <property type="evidence" value="ECO:0007669"/>
    <property type="project" value="UniProtKB-EC"/>
</dbReference>
<keyword evidence="6 8" id="KW-0067">ATP-binding</keyword>
<dbReference type="InterPro" id="IPR050406">
    <property type="entry name" value="FGGY_Carb_Kinase"/>
</dbReference>
<feature type="active site" description="Proton acceptor" evidence="8">
    <location>
        <position position="245"/>
    </location>
</feature>
<dbReference type="RefSeq" id="WP_377940962.1">
    <property type="nucleotide sequence ID" value="NZ_JBHUCX010000008.1"/>
</dbReference>
<dbReference type="SUPFAM" id="SSF53067">
    <property type="entry name" value="Actin-like ATPase domain"/>
    <property type="match status" value="2"/>
</dbReference>
<evidence type="ECO:0000256" key="5">
    <source>
        <dbReference type="ARBA" id="ARBA00022777"/>
    </source>
</evidence>
<dbReference type="EC" id="2.7.1.17" evidence="8 10"/>